<comment type="caution">
    <text evidence="1">The sequence shown here is derived from an EMBL/GenBank/DDBJ whole genome shotgun (WGS) entry which is preliminary data.</text>
</comment>
<keyword evidence="2" id="KW-1185">Reference proteome</keyword>
<reference evidence="1 2" key="1">
    <citation type="submission" date="2015-03" db="EMBL/GenBank/DDBJ databases">
        <title>Genome sequencing of Methylobacterium tarhaniae DSM 25844.</title>
        <authorList>
            <person name="Chaudhry V."/>
            <person name="Patil P.B."/>
        </authorList>
    </citation>
    <scope>NUCLEOTIDE SEQUENCE [LARGE SCALE GENOMIC DNA]</scope>
    <source>
        <strain evidence="1 2">DSM 25844</strain>
    </source>
</reference>
<organism evidence="1 2">
    <name type="scientific">Methylobacterium tarhaniae</name>
    <dbReference type="NCBI Taxonomy" id="1187852"/>
    <lineage>
        <taxon>Bacteria</taxon>
        <taxon>Pseudomonadati</taxon>
        <taxon>Pseudomonadota</taxon>
        <taxon>Alphaproteobacteria</taxon>
        <taxon>Hyphomicrobiales</taxon>
        <taxon>Methylobacteriaceae</taxon>
        <taxon>Methylobacterium</taxon>
    </lineage>
</organism>
<feature type="non-terminal residue" evidence="1">
    <location>
        <position position="69"/>
    </location>
</feature>
<evidence type="ECO:0000313" key="1">
    <source>
        <dbReference type="EMBL" id="KMO44691.1"/>
    </source>
</evidence>
<dbReference type="Proteomes" id="UP000036449">
    <property type="component" value="Unassembled WGS sequence"/>
</dbReference>
<dbReference type="InterPro" id="IPR045510">
    <property type="entry name" value="DUF6481"/>
</dbReference>
<dbReference type="AlphaFoldDB" id="A0A0J6VZE7"/>
<dbReference type="PATRIC" id="fig|1187852.3.peg.323"/>
<evidence type="ECO:0000313" key="2">
    <source>
        <dbReference type="Proteomes" id="UP000036449"/>
    </source>
</evidence>
<gene>
    <name evidence="1" type="ORF">VQ03_01595</name>
</gene>
<proteinExistence type="predicted"/>
<dbReference type="RefSeq" id="WP_048449105.1">
    <property type="nucleotide sequence ID" value="NZ_LABZ01000011.1"/>
</dbReference>
<name>A0A0J6VZE7_9HYPH</name>
<dbReference type="EMBL" id="LABZ01000011">
    <property type="protein sequence ID" value="KMO44691.1"/>
    <property type="molecule type" value="Genomic_DNA"/>
</dbReference>
<accession>A0A0J6VZE7</accession>
<sequence>MAGFKDQNFNDRRSTSADAKKALLEKFRARPASDDPEVQARLAERQKIAEARAARAAEREAAKQVEAER</sequence>
<dbReference type="Pfam" id="PF20089">
    <property type="entry name" value="DUF6481"/>
    <property type="match status" value="1"/>
</dbReference>
<protein>
    <submittedName>
        <fullName evidence="1">Uncharacterized protein</fullName>
    </submittedName>
</protein>